<dbReference type="Proteomes" id="UP000887564">
    <property type="component" value="Unplaced"/>
</dbReference>
<keyword evidence="1" id="KW-1185">Reference proteome</keyword>
<accession>A0A914S0F0</accession>
<proteinExistence type="predicted"/>
<protein>
    <submittedName>
        <fullName evidence="2">Uncharacterized protein</fullName>
    </submittedName>
</protein>
<sequence>MLTLCAVVEYSSLGLTFSRHACANKKTFPIDVSNALL</sequence>
<reference evidence="2" key="1">
    <citation type="submission" date="2022-11" db="UniProtKB">
        <authorList>
            <consortium name="WormBaseParasite"/>
        </authorList>
    </citation>
    <scope>IDENTIFICATION</scope>
</reference>
<evidence type="ECO:0000313" key="1">
    <source>
        <dbReference type="Proteomes" id="UP000887564"/>
    </source>
</evidence>
<evidence type="ECO:0000313" key="2">
    <source>
        <dbReference type="WBParaSite" id="PEQ_0001061401-mRNA-1"/>
    </source>
</evidence>
<dbReference type="WBParaSite" id="PEQ_0001061401-mRNA-1">
    <property type="protein sequence ID" value="PEQ_0001061401-mRNA-1"/>
    <property type="gene ID" value="PEQ_0001061401"/>
</dbReference>
<name>A0A914S0F0_PAREQ</name>
<dbReference type="AlphaFoldDB" id="A0A914S0F0"/>
<organism evidence="1 2">
    <name type="scientific">Parascaris equorum</name>
    <name type="common">Equine roundworm</name>
    <dbReference type="NCBI Taxonomy" id="6256"/>
    <lineage>
        <taxon>Eukaryota</taxon>
        <taxon>Metazoa</taxon>
        <taxon>Ecdysozoa</taxon>
        <taxon>Nematoda</taxon>
        <taxon>Chromadorea</taxon>
        <taxon>Rhabditida</taxon>
        <taxon>Spirurina</taxon>
        <taxon>Ascaridomorpha</taxon>
        <taxon>Ascaridoidea</taxon>
        <taxon>Ascarididae</taxon>
        <taxon>Parascaris</taxon>
    </lineage>
</organism>